<evidence type="ECO:0000313" key="2">
    <source>
        <dbReference type="Proteomes" id="UP000199693"/>
    </source>
</evidence>
<sequence length="369" mass="38490">SAPSEPFEVIVYTGNGPIQVARLSHMGKDSGHDGQDFVTDNGSFGRLMYGVLSAELSAGQTLQVSTDGGETWYDALVNGTDWAAQDRHGHSDSWNIQTRVMGADGKTGFVMEQNVVLDTTASRAPTSIQLDGTHLLVAFDPSNVAVGDRIAVVADGGTQRFEYTLTAVDIIAGSVSLEVGAVSSASAALVDQAGNLSGFANTGSAPSVNYVLTGDVAEVYGTTKDNVFTIGDVSVLQDIKVIEGNAGVDTLKLTGANQVLDLSAWQGRLSSVEVIDITGSGNNTLKVSLGDVLDTGHRGAFINDDSVQLAIKGNVGDTVQLSDLLPNGMDVGDWELLGDVTAAGVVYEVYHHTELAAEILVQQGVTVQM</sequence>
<feature type="non-terminal residue" evidence="1">
    <location>
        <position position="1"/>
    </location>
</feature>
<reference evidence="1 2" key="1">
    <citation type="submission" date="2016-10" db="EMBL/GenBank/DDBJ databases">
        <authorList>
            <person name="de Groot N.N."/>
        </authorList>
    </citation>
    <scope>NUCLEOTIDE SEQUENCE [LARGE SCALE GENOMIC DNA]</scope>
    <source>
        <strain evidence="1 2">CCM 7361</strain>
    </source>
</reference>
<dbReference type="Proteomes" id="UP000199693">
    <property type="component" value="Unassembled WGS sequence"/>
</dbReference>
<organism evidence="1 2">
    <name type="scientific">Pseudomonas delhiensis</name>
    <dbReference type="NCBI Taxonomy" id="366289"/>
    <lineage>
        <taxon>Bacteria</taxon>
        <taxon>Pseudomonadati</taxon>
        <taxon>Pseudomonadota</taxon>
        <taxon>Gammaproteobacteria</taxon>
        <taxon>Pseudomonadales</taxon>
        <taxon>Pseudomonadaceae</taxon>
        <taxon>Pseudomonas</taxon>
    </lineage>
</organism>
<dbReference type="RefSeq" id="WP_208604330.1">
    <property type="nucleotide sequence ID" value="NZ_FNEC01000003.1"/>
</dbReference>
<dbReference type="EMBL" id="FNEC01000003">
    <property type="protein sequence ID" value="SDI27248.1"/>
    <property type="molecule type" value="Genomic_DNA"/>
</dbReference>
<proteinExistence type="predicted"/>
<protein>
    <submittedName>
        <fullName evidence="1">Uncharacterized protein</fullName>
    </submittedName>
</protein>
<accession>A0A1G8J7J8</accession>
<gene>
    <name evidence="1" type="ORF">SAMN05216189_1003216</name>
</gene>
<evidence type="ECO:0000313" key="1">
    <source>
        <dbReference type="EMBL" id="SDI27248.1"/>
    </source>
</evidence>
<dbReference type="AlphaFoldDB" id="A0A1G8J7J8"/>
<name>A0A1G8J7J8_9PSED</name>